<proteinExistence type="predicted"/>
<accession>A0A644XEL4</accession>
<sequence>MGDIGKGAAVDEGWSPLQRLNQVGLDSVLQKGGHGTLGLQVVGGDGFILPGVGDHHAGKTGLHVHETGGEAEHRHDLGGDGNVVTVLSGNALHFPAQTADNVAQLAVVHIHAAPPGDALYVDIQLVALLDMVIKHCGKQVVGRAHGMKVAGKVEVNVLHGHHLGIAAAGGSALDAEHGTQGRLPQGQRCFLSQKG</sequence>
<dbReference type="EMBL" id="VSSQ01001996">
    <property type="protein sequence ID" value="MPM12604.1"/>
    <property type="molecule type" value="Genomic_DNA"/>
</dbReference>
<gene>
    <name evidence="1" type="ORF">SDC9_58958</name>
</gene>
<reference evidence="1" key="1">
    <citation type="submission" date="2019-08" db="EMBL/GenBank/DDBJ databases">
        <authorList>
            <person name="Kucharzyk K."/>
            <person name="Murdoch R.W."/>
            <person name="Higgins S."/>
            <person name="Loffler F."/>
        </authorList>
    </citation>
    <scope>NUCLEOTIDE SEQUENCE</scope>
</reference>
<protein>
    <submittedName>
        <fullName evidence="1">Uncharacterized protein</fullName>
    </submittedName>
</protein>
<comment type="caution">
    <text evidence="1">The sequence shown here is derived from an EMBL/GenBank/DDBJ whole genome shotgun (WGS) entry which is preliminary data.</text>
</comment>
<organism evidence="1">
    <name type="scientific">bioreactor metagenome</name>
    <dbReference type="NCBI Taxonomy" id="1076179"/>
    <lineage>
        <taxon>unclassified sequences</taxon>
        <taxon>metagenomes</taxon>
        <taxon>ecological metagenomes</taxon>
    </lineage>
</organism>
<dbReference type="AlphaFoldDB" id="A0A644XEL4"/>
<evidence type="ECO:0000313" key="1">
    <source>
        <dbReference type="EMBL" id="MPM12604.1"/>
    </source>
</evidence>
<name>A0A644XEL4_9ZZZZ</name>